<name>A0A6H1WQE0_9BACT</name>
<evidence type="ECO:0000313" key="3">
    <source>
        <dbReference type="Proteomes" id="UP000501253"/>
    </source>
</evidence>
<protein>
    <submittedName>
        <fullName evidence="2">Nucleoside phosphorylase</fullName>
    </submittedName>
</protein>
<dbReference type="Proteomes" id="UP000501253">
    <property type="component" value="Chromosome"/>
</dbReference>
<organism evidence="2 3">
    <name type="scientific">Thermosulfurimonas marina</name>
    <dbReference type="NCBI Taxonomy" id="2047767"/>
    <lineage>
        <taxon>Bacteria</taxon>
        <taxon>Pseudomonadati</taxon>
        <taxon>Thermodesulfobacteriota</taxon>
        <taxon>Thermodesulfobacteria</taxon>
        <taxon>Thermodesulfobacteriales</taxon>
        <taxon>Thermodesulfobacteriaceae</taxon>
        <taxon>Thermosulfurimonas</taxon>
    </lineage>
</organism>
<feature type="domain" description="Nucleoside phosphorylase" evidence="1">
    <location>
        <begin position="53"/>
        <end position="205"/>
    </location>
</feature>
<dbReference type="SUPFAM" id="SSF53167">
    <property type="entry name" value="Purine and uridine phosphorylases"/>
    <property type="match status" value="1"/>
</dbReference>
<dbReference type="GO" id="GO:0009116">
    <property type="term" value="P:nucleoside metabolic process"/>
    <property type="evidence" value="ECO:0007669"/>
    <property type="project" value="InterPro"/>
</dbReference>
<dbReference type="AlphaFoldDB" id="A0A6H1WQE0"/>
<keyword evidence="3" id="KW-1185">Reference proteome</keyword>
<sequence>MKSLTESLFRPEPGFECGPRGLLVLTAPDFQFFRDRLAFPYRRSLFLSQVLFGEKGALCGPALGAPQAVMLLENLVAAGGREFLVLGWAGTLAPERLPLGGLFLPQRAYSLEGTSRHYLPRKKVFRPAPLMLQRVRGLLQAFGLYPFSGAVVSTDAPYREDQAFFKRWSPKAQAVDMETSALLAAAEALGVKLAVLLLLSDALGPRGRKKIPASQLKPLRQRLLPALEAYFD</sequence>
<evidence type="ECO:0000259" key="1">
    <source>
        <dbReference type="Pfam" id="PF01048"/>
    </source>
</evidence>
<accession>A0A6H1WQE0</accession>
<dbReference type="InterPro" id="IPR000845">
    <property type="entry name" value="Nucleoside_phosphorylase_d"/>
</dbReference>
<reference evidence="2 3" key="1">
    <citation type="submission" date="2019-08" db="EMBL/GenBank/DDBJ databases">
        <title>Complete genome sequence of Thermosulfurimonas marina SU872T, an anaerobic thermophilic chemolithoautotrophic bacterium isolated from a shallow marine hydrothermal vent.</title>
        <authorList>
            <person name="Allioux M."/>
            <person name="Jebbar M."/>
            <person name="Slobodkina G."/>
            <person name="Slobodkin A."/>
            <person name="Moalic Y."/>
            <person name="Frolova A."/>
            <person name="Shao Z."/>
            <person name="Alain K."/>
        </authorList>
    </citation>
    <scope>NUCLEOTIDE SEQUENCE [LARGE SCALE GENOMIC DNA]</scope>
    <source>
        <strain evidence="2 3">SU872</strain>
    </source>
</reference>
<dbReference type="InterPro" id="IPR035994">
    <property type="entry name" value="Nucleoside_phosphorylase_sf"/>
</dbReference>
<dbReference type="KEGG" id="tmai:FVE67_00925"/>
<gene>
    <name evidence="2" type="ORF">FVE67_00925</name>
</gene>
<dbReference type="GO" id="GO:0003824">
    <property type="term" value="F:catalytic activity"/>
    <property type="evidence" value="ECO:0007669"/>
    <property type="project" value="InterPro"/>
</dbReference>
<dbReference type="Gene3D" id="3.40.50.1580">
    <property type="entry name" value="Nucleoside phosphorylase domain"/>
    <property type="match status" value="1"/>
</dbReference>
<dbReference type="EMBL" id="CP042909">
    <property type="protein sequence ID" value="QJA05437.1"/>
    <property type="molecule type" value="Genomic_DNA"/>
</dbReference>
<dbReference type="Pfam" id="PF01048">
    <property type="entry name" value="PNP_UDP_1"/>
    <property type="match status" value="1"/>
</dbReference>
<dbReference type="RefSeq" id="WP_168718803.1">
    <property type="nucleotide sequence ID" value="NZ_CP042909.1"/>
</dbReference>
<proteinExistence type="predicted"/>
<evidence type="ECO:0000313" key="2">
    <source>
        <dbReference type="EMBL" id="QJA05437.1"/>
    </source>
</evidence>